<dbReference type="EMBL" id="GDKF01005282">
    <property type="protein sequence ID" value="JAT73340.1"/>
    <property type="molecule type" value="Transcribed_RNA"/>
</dbReference>
<keyword evidence="2" id="KW-0813">Transport</keyword>
<dbReference type="GeneID" id="23611757"/>
<feature type="transmembrane region" description="Helical" evidence="9">
    <location>
        <begin position="94"/>
        <end position="114"/>
    </location>
</feature>
<gene>
    <name evidence="13" type="ORF">APUTEX25_004220</name>
    <name evidence="12" type="ORF">F751_0366</name>
    <name evidence="11" type="ORF">g.17239</name>
    <name evidence="10" type="ORF">g.17242</name>
</gene>
<evidence type="ECO:0000256" key="4">
    <source>
        <dbReference type="ARBA" id="ARBA00022737"/>
    </source>
</evidence>
<evidence type="ECO:0000256" key="5">
    <source>
        <dbReference type="ARBA" id="ARBA00022989"/>
    </source>
</evidence>
<evidence type="ECO:0000256" key="9">
    <source>
        <dbReference type="SAM" id="Phobius"/>
    </source>
</evidence>
<dbReference type="Pfam" id="PF04193">
    <property type="entry name" value="PQ-loop"/>
    <property type="match status" value="2"/>
</dbReference>
<evidence type="ECO:0000313" key="14">
    <source>
        <dbReference type="Proteomes" id="UP000028924"/>
    </source>
</evidence>
<dbReference type="AlphaFoldDB" id="A0A087SBA4"/>
<dbReference type="PANTHER" id="PTHR12226">
    <property type="entry name" value="MANNOSE-P-DOLICHOL UTILIZATION DEFECT 1 LEC35 -RELATED"/>
    <property type="match status" value="1"/>
</dbReference>
<dbReference type="InterPro" id="IPR016817">
    <property type="entry name" value="MannP-dilichol_defect-1"/>
</dbReference>
<dbReference type="RefSeq" id="XP_011395875.1">
    <property type="nucleotide sequence ID" value="XM_011397573.1"/>
</dbReference>
<dbReference type="InterPro" id="IPR006603">
    <property type="entry name" value="PQ-loop_rpt"/>
</dbReference>
<proteinExistence type="inferred from homology"/>
<reference evidence="13" key="5">
    <citation type="submission" date="2018-11" db="EMBL/GenBank/DDBJ databases">
        <title>Characterization of plant carbon substrate utilization by Auxenochlorella protothecoides.</title>
        <authorList>
            <person name="Vogler B.W."/>
            <person name="Starkenburg S.R."/>
            <person name="Sudasinghe N."/>
            <person name="Schambach J.Y."/>
            <person name="Rollin J.A."/>
            <person name="Pattathil S."/>
            <person name="Barry A.N."/>
        </authorList>
    </citation>
    <scope>NUCLEOTIDE SEQUENCE [LARGE SCALE GENOMIC DNA]</scope>
    <source>
        <strain evidence="13">UTEX 25</strain>
    </source>
</reference>
<evidence type="ECO:0000313" key="13">
    <source>
        <dbReference type="EMBL" id="RMZ57386.1"/>
    </source>
</evidence>
<comment type="similarity">
    <text evidence="7 8">Belongs to the MPDU1 (TC 2.A.43.3) family.</text>
</comment>
<sequence length="239" mass="25300">MEIPRQASLFVLLRLAFEELFGNGRIPPSPLLKALLSRGLGYCILLGSTVVKVPQLINVVRARSAAGLSSLSVELETLGYAISASYGLLKQLPFSAYGETMAMLLQNALLLVLIYHYQRKSAARTLCLLLALAGWAAALTAGALPFDKVALALSFNNLLFMASRVPQIVQSAQAGSTGQLSSITYTLNVAGAGARIFTSIHEKAGPAMLQGAILGTLLNAIVLAQILVYGRRAAKGKTE</sequence>
<evidence type="ECO:0000313" key="10">
    <source>
        <dbReference type="EMBL" id="JAT73340.1"/>
    </source>
</evidence>
<keyword evidence="5 8" id="KW-1133">Transmembrane helix</keyword>
<dbReference type="EMBL" id="QOKY01000128">
    <property type="protein sequence ID" value="RMZ57386.1"/>
    <property type="molecule type" value="Genomic_DNA"/>
</dbReference>
<name>A0A087SBA4_AUXPR</name>
<dbReference type="PIRSF" id="PIRSF023381">
    <property type="entry name" value="MannP-dilichol_defect-1p"/>
    <property type="match status" value="1"/>
</dbReference>
<evidence type="ECO:0000256" key="6">
    <source>
        <dbReference type="ARBA" id="ARBA00023136"/>
    </source>
</evidence>
<accession>A0A087SBA4</accession>
<dbReference type="Gene3D" id="1.20.1280.290">
    <property type="match status" value="2"/>
</dbReference>
<evidence type="ECO:0000256" key="2">
    <source>
        <dbReference type="ARBA" id="ARBA00022448"/>
    </source>
</evidence>
<evidence type="ECO:0000256" key="8">
    <source>
        <dbReference type="PIRNR" id="PIRNR023381"/>
    </source>
</evidence>
<dbReference type="eggNOG" id="KOG3211">
    <property type="taxonomic scope" value="Eukaryota"/>
</dbReference>
<dbReference type="PANTHER" id="PTHR12226:SF2">
    <property type="entry name" value="MANNOSE-P-DOLICHOL UTILIZATION DEFECT 1 PROTEIN"/>
    <property type="match status" value="1"/>
</dbReference>
<evidence type="ECO:0000256" key="7">
    <source>
        <dbReference type="ARBA" id="ARBA00038475"/>
    </source>
</evidence>
<dbReference type="EMBL" id="GDKF01001321">
    <property type="protein sequence ID" value="JAT77301.1"/>
    <property type="molecule type" value="Transcribed_RNA"/>
</dbReference>
<evidence type="ECO:0000256" key="3">
    <source>
        <dbReference type="ARBA" id="ARBA00022692"/>
    </source>
</evidence>
<dbReference type="Proteomes" id="UP000279271">
    <property type="component" value="Unassembled WGS sequence"/>
</dbReference>
<dbReference type="KEGG" id="apro:F751_0366"/>
<keyword evidence="3 8" id="KW-0812">Transmembrane</keyword>
<feature type="transmembrane region" description="Helical" evidence="9">
    <location>
        <begin position="126"/>
        <end position="146"/>
    </location>
</feature>
<reference evidence="12 14" key="1">
    <citation type="journal article" date="2014" name="BMC Genomics">
        <title>Oil accumulation mechanisms of the oleaginous microalga Chlorella protothecoides revealed through its genome, transcriptomes, and proteomes.</title>
        <authorList>
            <person name="Gao C."/>
            <person name="Wang Y."/>
            <person name="Shen Y."/>
            <person name="Yan D."/>
            <person name="He X."/>
            <person name="Dai J."/>
            <person name="Wu Q."/>
        </authorList>
    </citation>
    <scope>NUCLEOTIDE SEQUENCE [LARGE SCALE GENOMIC DNA]</scope>
    <source>
        <strain evidence="12 14">0710</strain>
    </source>
</reference>
<dbReference type="OrthoDB" id="271506at2759"/>
<evidence type="ECO:0000313" key="15">
    <source>
        <dbReference type="Proteomes" id="UP000279271"/>
    </source>
</evidence>
<evidence type="ECO:0000313" key="12">
    <source>
        <dbReference type="EMBL" id="KFM23008.1"/>
    </source>
</evidence>
<evidence type="ECO:0000256" key="1">
    <source>
        <dbReference type="ARBA" id="ARBA00004141"/>
    </source>
</evidence>
<feature type="transmembrane region" description="Helical" evidence="9">
    <location>
        <begin position="207"/>
        <end position="229"/>
    </location>
</feature>
<dbReference type="SMART" id="SM00679">
    <property type="entry name" value="CTNS"/>
    <property type="match status" value="2"/>
</dbReference>
<keyword evidence="4" id="KW-0677">Repeat</keyword>
<reference evidence="15" key="3">
    <citation type="journal article" date="2018" name="Algal Res.">
        <title>Characterization of plant carbon substrate utilization by Auxenochlorella protothecoides.</title>
        <authorList>
            <person name="Vogler B.W."/>
            <person name="Starkenburg S.R."/>
            <person name="Sudasinghe N."/>
            <person name="Schambach J.Y."/>
            <person name="Rollin J.A."/>
            <person name="Pattathil S."/>
            <person name="Barry A.N."/>
        </authorList>
    </citation>
    <scope>NUCLEOTIDE SEQUENCE [LARGE SCALE GENOMIC DNA]</scope>
    <source>
        <strain evidence="15">UTEX 25</strain>
    </source>
</reference>
<organism evidence="12 14">
    <name type="scientific">Auxenochlorella protothecoides</name>
    <name type="common">Green microalga</name>
    <name type="synonym">Chlorella protothecoides</name>
    <dbReference type="NCBI Taxonomy" id="3075"/>
    <lineage>
        <taxon>Eukaryota</taxon>
        <taxon>Viridiplantae</taxon>
        <taxon>Chlorophyta</taxon>
        <taxon>core chlorophytes</taxon>
        <taxon>Trebouxiophyceae</taxon>
        <taxon>Chlorellales</taxon>
        <taxon>Chlorellaceae</taxon>
        <taxon>Auxenochlorella</taxon>
    </lineage>
</organism>
<dbReference type="Proteomes" id="UP000028924">
    <property type="component" value="Unassembled WGS sequence"/>
</dbReference>
<keyword evidence="14" id="KW-1185">Reference proteome</keyword>
<reference evidence="10" key="2">
    <citation type="submission" date="2015-08" db="EMBL/GenBank/DDBJ databases">
        <authorList>
            <person name="Babu N.S."/>
            <person name="Beckwith C.J."/>
            <person name="Beseler K.G."/>
            <person name="Brison A."/>
            <person name="Carone J.V."/>
            <person name="Caskin T.P."/>
            <person name="Diamond M."/>
            <person name="Durham M.E."/>
            <person name="Foxe J.M."/>
            <person name="Go M."/>
            <person name="Henderson B.A."/>
            <person name="Jones I.B."/>
            <person name="McGettigan J.A."/>
            <person name="Micheletti S.J."/>
            <person name="Nasrallah M.E."/>
            <person name="Ortiz D."/>
            <person name="Piller C.R."/>
            <person name="Privatt S.R."/>
            <person name="Schneider S.L."/>
            <person name="Sharp S."/>
            <person name="Smith T.C."/>
            <person name="Stanton J.D."/>
            <person name="Ullery H.E."/>
            <person name="Wilson R.J."/>
            <person name="Serrano M.G."/>
            <person name="Buck G."/>
            <person name="Lee V."/>
            <person name="Wang Y."/>
            <person name="Carvalho R."/>
            <person name="Voegtly L."/>
            <person name="Shi R."/>
            <person name="Duckworth R."/>
            <person name="Johnson A."/>
            <person name="Loviza R."/>
            <person name="Walstead R."/>
            <person name="Shah Z."/>
            <person name="Kiflezghi M."/>
            <person name="Wade K."/>
            <person name="Ball S.L."/>
            <person name="Bradley K.W."/>
            <person name="Asai D.J."/>
            <person name="Bowman C.A."/>
            <person name="Russell D.A."/>
            <person name="Pope W.H."/>
            <person name="Jacobs-Sera D."/>
            <person name="Hendrix R.W."/>
            <person name="Hatfull G.F."/>
        </authorList>
    </citation>
    <scope>NUCLEOTIDE SEQUENCE</scope>
</reference>
<comment type="subcellular location">
    <subcellularLocation>
        <location evidence="1 8">Membrane</location>
        <topology evidence="1 8">Multi-pass membrane protein</topology>
    </subcellularLocation>
</comment>
<dbReference type="EMBL" id="KL662085">
    <property type="protein sequence ID" value="KFM23008.1"/>
    <property type="molecule type" value="Genomic_DNA"/>
</dbReference>
<dbReference type="GO" id="GO:0016020">
    <property type="term" value="C:membrane"/>
    <property type="evidence" value="ECO:0007669"/>
    <property type="project" value="UniProtKB-SubCell"/>
</dbReference>
<protein>
    <recommendedName>
        <fullName evidence="8">Mannose-P-dolichol utilization defect 1 protein homolog</fullName>
    </recommendedName>
</protein>
<reference evidence="13" key="4">
    <citation type="submission" date="2018-10" db="EMBL/GenBank/DDBJ databases">
        <authorList>
            <person name="Hovde B."/>
            <person name="Zhang X."/>
        </authorList>
    </citation>
    <scope>NUCLEOTIDE SEQUENCE [LARGE SCALE GENOMIC DNA]</scope>
    <source>
        <strain evidence="13">UTEX 25</strain>
    </source>
</reference>
<keyword evidence="6 8" id="KW-0472">Membrane</keyword>
<evidence type="ECO:0000313" key="11">
    <source>
        <dbReference type="EMBL" id="JAT77301.1"/>
    </source>
</evidence>